<feature type="region of interest" description="Disordered" evidence="1">
    <location>
        <begin position="262"/>
        <end position="289"/>
    </location>
</feature>
<organism evidence="2 3">
    <name type="scientific">Mycobacterium tuberculosis CAS/NITR204</name>
    <dbReference type="NCBI Taxonomy" id="1310114"/>
    <lineage>
        <taxon>Bacteria</taxon>
        <taxon>Bacillati</taxon>
        <taxon>Actinomycetota</taxon>
        <taxon>Actinomycetes</taxon>
        <taxon>Mycobacteriales</taxon>
        <taxon>Mycobacteriaceae</taxon>
        <taxon>Mycobacterium</taxon>
        <taxon>Mycobacterium tuberculosis complex</taxon>
    </lineage>
</organism>
<sequence>MFSITGISGWITAWQPPTARTVSSANGSSSPTCTARHGSAQLRRRLRIGVQLGSRVVLEQGRQPRDVYVIGVLVGDQDRGQTGDSLEAVRESTGIEEQAGLTELSEEAGMAEMRELHVYDCALMGAFPMRLILATMLVAGRLLATLMAAPSAQAEPETCPPICDQIPATAWISTHAGRELAIPLAGNAGAAVAVPGRHHVSGSSRCAPRRRSRTTAAIGRSRAGSRWSTPTASGSCRLRCCTGAGTPPAVARSRRRCLAPPSPRYAPASWAHRCSRRRSPTTNRPGWPR</sequence>
<protein>
    <submittedName>
        <fullName evidence="2">Uncharacterized protein</fullName>
    </submittedName>
</protein>
<evidence type="ECO:0000313" key="3">
    <source>
        <dbReference type="Proteomes" id="UP000013548"/>
    </source>
</evidence>
<name>R4M3Q1_MYCTX</name>
<gene>
    <name evidence="2" type="ORF">J113_05540</name>
</gene>
<accession>R4M3Q1</accession>
<dbReference type="AlphaFoldDB" id="R4M3Q1"/>
<evidence type="ECO:0000313" key="2">
    <source>
        <dbReference type="EMBL" id="AGL26269.1"/>
    </source>
</evidence>
<dbReference type="Proteomes" id="UP000013548">
    <property type="component" value="Chromosome"/>
</dbReference>
<feature type="region of interest" description="Disordered" evidence="1">
    <location>
        <begin position="199"/>
        <end position="230"/>
    </location>
</feature>
<feature type="region of interest" description="Disordered" evidence="1">
    <location>
        <begin position="19"/>
        <end position="38"/>
    </location>
</feature>
<reference evidence="2 3" key="1">
    <citation type="journal article" date="2013" name="Genome Announc.">
        <title>Whole-Genome Sequences of Four Clinical Isolates of Mycobacterium tuberculosis from Tamil Nadu, South India.</title>
        <authorList>
            <person name="Narayanan S."/>
            <person name="Deshpande U."/>
        </authorList>
    </citation>
    <scope>NUCLEOTIDE SEQUENCE [LARGE SCALE GENOMIC DNA]</scope>
    <source>
        <strain evidence="2 3">CAS/NITR204</strain>
    </source>
</reference>
<proteinExistence type="predicted"/>
<dbReference type="HOGENOM" id="CLU_962532_0_0_11"/>
<evidence type="ECO:0000256" key="1">
    <source>
        <dbReference type="SAM" id="MobiDB-lite"/>
    </source>
</evidence>
<dbReference type="EMBL" id="CP005386">
    <property type="protein sequence ID" value="AGL26269.1"/>
    <property type="molecule type" value="Genomic_DNA"/>
</dbReference>
<dbReference type="KEGG" id="mtuc:J113_05540"/>
<feature type="compositionally biased region" description="Polar residues" evidence="1">
    <location>
        <begin position="19"/>
        <end position="33"/>
    </location>
</feature>
<dbReference type="PATRIC" id="fig|1310114.3.peg.1148"/>
<dbReference type="BioCyc" id="MTUB1310114:G13A2-820-MONOMER"/>
<feature type="compositionally biased region" description="Polar residues" evidence="1">
    <location>
        <begin position="280"/>
        <end position="289"/>
    </location>
</feature>